<dbReference type="CDD" id="cd06261">
    <property type="entry name" value="TM_PBP2"/>
    <property type="match status" value="1"/>
</dbReference>
<dbReference type="GO" id="GO:0055085">
    <property type="term" value="P:transmembrane transport"/>
    <property type="evidence" value="ECO:0007669"/>
    <property type="project" value="InterPro"/>
</dbReference>
<keyword evidence="3" id="KW-1003">Cell membrane</keyword>
<feature type="transmembrane region" description="Helical" evidence="7">
    <location>
        <begin position="23"/>
        <end position="44"/>
    </location>
</feature>
<evidence type="ECO:0000259" key="8">
    <source>
        <dbReference type="PROSITE" id="PS50928"/>
    </source>
</evidence>
<keyword evidence="5 7" id="KW-1133">Transmembrane helix</keyword>
<dbReference type="Pfam" id="PF00528">
    <property type="entry name" value="BPD_transp_1"/>
    <property type="match status" value="1"/>
</dbReference>
<feature type="transmembrane region" description="Helical" evidence="7">
    <location>
        <begin position="78"/>
        <end position="99"/>
    </location>
</feature>
<dbReference type="SUPFAM" id="SSF161098">
    <property type="entry name" value="MetI-like"/>
    <property type="match status" value="1"/>
</dbReference>
<comment type="caution">
    <text evidence="9">The sequence shown here is derived from an EMBL/GenBank/DDBJ whole genome shotgun (WGS) entry which is preliminary data.</text>
</comment>
<evidence type="ECO:0000256" key="3">
    <source>
        <dbReference type="ARBA" id="ARBA00022475"/>
    </source>
</evidence>
<dbReference type="PANTHER" id="PTHR32243">
    <property type="entry name" value="MALTOSE TRANSPORT SYSTEM PERMEASE-RELATED"/>
    <property type="match status" value="1"/>
</dbReference>
<comment type="subcellular location">
    <subcellularLocation>
        <location evidence="1">Cell membrane</location>
        <topology evidence="1">Multi-pass membrane protein</topology>
    </subcellularLocation>
</comment>
<dbReference type="AlphaFoldDB" id="X0T859"/>
<evidence type="ECO:0000256" key="5">
    <source>
        <dbReference type="ARBA" id="ARBA00022989"/>
    </source>
</evidence>
<dbReference type="InterPro" id="IPR050901">
    <property type="entry name" value="BP-dep_ABC_trans_perm"/>
</dbReference>
<gene>
    <name evidence="9" type="ORF">S01H1_01880</name>
</gene>
<keyword evidence="4 7" id="KW-0812">Transmembrane</keyword>
<feature type="domain" description="ABC transmembrane type-1" evidence="8">
    <location>
        <begin position="1"/>
        <end position="99"/>
    </location>
</feature>
<dbReference type="EMBL" id="BARS01000858">
    <property type="protein sequence ID" value="GAF83486.1"/>
    <property type="molecule type" value="Genomic_DNA"/>
</dbReference>
<name>X0T859_9ZZZZ</name>
<dbReference type="GO" id="GO:0005886">
    <property type="term" value="C:plasma membrane"/>
    <property type="evidence" value="ECO:0007669"/>
    <property type="project" value="UniProtKB-SubCell"/>
</dbReference>
<keyword evidence="2" id="KW-0813">Transport</keyword>
<accession>X0T859</accession>
<evidence type="ECO:0000256" key="6">
    <source>
        <dbReference type="ARBA" id="ARBA00023136"/>
    </source>
</evidence>
<reference evidence="9" key="1">
    <citation type="journal article" date="2014" name="Front. Microbiol.">
        <title>High frequency of phylogenetically diverse reductive dehalogenase-homologous genes in deep subseafloor sedimentary metagenomes.</title>
        <authorList>
            <person name="Kawai M."/>
            <person name="Futagami T."/>
            <person name="Toyoda A."/>
            <person name="Takaki Y."/>
            <person name="Nishi S."/>
            <person name="Hori S."/>
            <person name="Arai W."/>
            <person name="Tsubouchi T."/>
            <person name="Morono Y."/>
            <person name="Uchiyama I."/>
            <person name="Ito T."/>
            <person name="Fujiyama A."/>
            <person name="Inagaki F."/>
            <person name="Takami H."/>
        </authorList>
    </citation>
    <scope>NUCLEOTIDE SEQUENCE</scope>
    <source>
        <strain evidence="9">Expedition CK06-06</strain>
    </source>
</reference>
<proteinExistence type="predicted"/>
<protein>
    <recommendedName>
        <fullName evidence="8">ABC transmembrane type-1 domain-containing protein</fullName>
    </recommendedName>
</protein>
<evidence type="ECO:0000256" key="7">
    <source>
        <dbReference type="SAM" id="Phobius"/>
    </source>
</evidence>
<evidence type="ECO:0000313" key="9">
    <source>
        <dbReference type="EMBL" id="GAF83486.1"/>
    </source>
</evidence>
<dbReference type="Gene3D" id="1.10.3720.10">
    <property type="entry name" value="MetI-like"/>
    <property type="match status" value="1"/>
</dbReference>
<feature type="transmembrane region" description="Helical" evidence="7">
    <location>
        <begin position="51"/>
        <end position="72"/>
    </location>
</feature>
<dbReference type="PANTHER" id="PTHR32243:SF18">
    <property type="entry name" value="INNER MEMBRANE ABC TRANSPORTER PERMEASE PROTEIN YCJP"/>
    <property type="match status" value="1"/>
</dbReference>
<dbReference type="InterPro" id="IPR035906">
    <property type="entry name" value="MetI-like_sf"/>
</dbReference>
<dbReference type="PROSITE" id="PS50928">
    <property type="entry name" value="ABC_TM1"/>
    <property type="match status" value="1"/>
</dbReference>
<dbReference type="InterPro" id="IPR000515">
    <property type="entry name" value="MetI-like"/>
</dbReference>
<evidence type="ECO:0000256" key="2">
    <source>
        <dbReference type="ARBA" id="ARBA00022448"/>
    </source>
</evidence>
<evidence type="ECO:0000256" key="4">
    <source>
        <dbReference type="ARBA" id="ARBA00022692"/>
    </source>
</evidence>
<organism evidence="9">
    <name type="scientific">marine sediment metagenome</name>
    <dbReference type="NCBI Taxonomy" id="412755"/>
    <lineage>
        <taxon>unclassified sequences</taxon>
        <taxon>metagenomes</taxon>
        <taxon>ecological metagenomes</taxon>
    </lineage>
</organism>
<sequence length="112" mass="12004">FIGIPVELEEAAQIFGATKLRTFITITIPLALPGLAACAMYAFIGAWNETVSAIILTQFNPTFAVVVYQSVLGAVDQVNLAAAGGILMALPMVLFTLFIRKYIHQMWGGVTA</sequence>
<feature type="non-terminal residue" evidence="9">
    <location>
        <position position="1"/>
    </location>
</feature>
<evidence type="ECO:0000256" key="1">
    <source>
        <dbReference type="ARBA" id="ARBA00004651"/>
    </source>
</evidence>
<keyword evidence="6 7" id="KW-0472">Membrane</keyword>